<accession>A0ABV4I8Q0</accession>
<gene>
    <name evidence="1" type="ORF">ACBP88_01950</name>
</gene>
<reference evidence="1 2" key="1">
    <citation type="submission" date="2024-08" db="EMBL/GenBank/DDBJ databases">
        <authorList>
            <person name="Feng Z."/>
            <person name="Ronholm J."/>
        </authorList>
    </citation>
    <scope>NUCLEOTIDE SEQUENCE [LARGE SCALE GENOMIC DNA]</scope>
    <source>
        <strain evidence="1 2">4-AB0-8</strain>
    </source>
</reference>
<dbReference type="GeneID" id="300071102"/>
<dbReference type="Proteomes" id="UP001567350">
    <property type="component" value="Unassembled WGS sequence"/>
</dbReference>
<name>A0ABV4I8Q0_9BURK</name>
<evidence type="ECO:0000313" key="1">
    <source>
        <dbReference type="EMBL" id="MEZ2738228.1"/>
    </source>
</evidence>
<organism evidence="1 2">
    <name type="scientific">Comamonas jiangduensis</name>
    <dbReference type="NCBI Taxonomy" id="1194168"/>
    <lineage>
        <taxon>Bacteria</taxon>
        <taxon>Pseudomonadati</taxon>
        <taxon>Pseudomonadota</taxon>
        <taxon>Betaproteobacteria</taxon>
        <taxon>Burkholderiales</taxon>
        <taxon>Comamonadaceae</taxon>
        <taxon>Comamonas</taxon>
    </lineage>
</organism>
<proteinExistence type="predicted"/>
<protein>
    <submittedName>
        <fullName evidence="1">Uncharacterized protein</fullName>
    </submittedName>
</protein>
<sequence length="42" mass="4649">MPACNTLLGISYTESTVMRQAINSLIEFIQEARAAHLEIANQ</sequence>
<evidence type="ECO:0000313" key="2">
    <source>
        <dbReference type="Proteomes" id="UP001567350"/>
    </source>
</evidence>
<dbReference type="RefSeq" id="WP_257469127.1">
    <property type="nucleotide sequence ID" value="NZ_DALYTO010000006.1"/>
</dbReference>
<dbReference type="EMBL" id="JBGJLR010000002">
    <property type="protein sequence ID" value="MEZ2738228.1"/>
    <property type="molecule type" value="Genomic_DNA"/>
</dbReference>
<comment type="caution">
    <text evidence="1">The sequence shown here is derived from an EMBL/GenBank/DDBJ whole genome shotgun (WGS) entry which is preliminary data.</text>
</comment>
<keyword evidence="2" id="KW-1185">Reference proteome</keyword>